<dbReference type="InterPro" id="IPR018376">
    <property type="entry name" value="Enoyl-CoA_hyd/isom_CS"/>
</dbReference>
<organism evidence="5 6">
    <name type="scientific">Persicimonas caeni</name>
    <dbReference type="NCBI Taxonomy" id="2292766"/>
    <lineage>
        <taxon>Bacteria</taxon>
        <taxon>Deltaproteobacteria</taxon>
        <taxon>Bradymonadales</taxon>
        <taxon>Bradymonadaceae</taxon>
        <taxon>Persicimonas</taxon>
    </lineage>
</organism>
<dbReference type="AlphaFoldDB" id="A0A4Y6PQA8"/>
<keyword evidence="5" id="KW-0413">Isomerase</keyword>
<dbReference type="PANTHER" id="PTHR11941">
    <property type="entry name" value="ENOYL-COA HYDRATASE-RELATED"/>
    <property type="match status" value="1"/>
</dbReference>
<dbReference type="Pfam" id="PF00378">
    <property type="entry name" value="ECH_1"/>
    <property type="match status" value="1"/>
</dbReference>
<accession>A0A4Y6PQA8</accession>
<feature type="compositionally biased region" description="Basic and acidic residues" evidence="4">
    <location>
        <begin position="243"/>
        <end position="261"/>
    </location>
</feature>
<dbReference type="GO" id="GO:0016853">
    <property type="term" value="F:isomerase activity"/>
    <property type="evidence" value="ECO:0007669"/>
    <property type="project" value="UniProtKB-KW"/>
</dbReference>
<gene>
    <name evidence="5" type="ORF">FIV42_07180</name>
</gene>
<dbReference type="PANTHER" id="PTHR11941:SF133">
    <property type="entry name" value="1,2-EPOXYPHENYLACETYL-COA ISOMERASE"/>
    <property type="match status" value="1"/>
</dbReference>
<evidence type="ECO:0000313" key="6">
    <source>
        <dbReference type="Proteomes" id="UP000315995"/>
    </source>
</evidence>
<keyword evidence="6" id="KW-1185">Reference proteome</keyword>
<evidence type="ECO:0000256" key="2">
    <source>
        <dbReference type="ARBA" id="ARBA00023239"/>
    </source>
</evidence>
<feature type="region of interest" description="Disordered" evidence="4">
    <location>
        <begin position="237"/>
        <end position="261"/>
    </location>
</feature>
<evidence type="ECO:0000313" key="5">
    <source>
        <dbReference type="EMBL" id="QDG50522.1"/>
    </source>
</evidence>
<comment type="similarity">
    <text evidence="1 3">Belongs to the enoyl-CoA hydratase/isomerase family.</text>
</comment>
<sequence length="261" mass="28269">MSDDAVIISRKRDIATLRLNRPAKYNALNQDLLDRLHGAAAELAFDDDVRAVVLTGEGKAFCAGGDLKEINEDEPDQPGRAFWRLAGRFHEAVKELRAMAKPTIAAINGPAAGGGFSLALACDLRVMSDAAFLKIGYIANGLSIDGGGSFSLPRLVGMGRAMEIAFLDEKISAERALEIGLVNRVASADELDNVAHELANRLAEMPTGALGRAKRLFNASFQNTLERQLELEREAIAEAGNSDEGREGMNAFLEKREPQYR</sequence>
<dbReference type="SUPFAM" id="SSF52096">
    <property type="entry name" value="ClpP/crotonase"/>
    <property type="match status" value="1"/>
</dbReference>
<dbReference type="InterPro" id="IPR001753">
    <property type="entry name" value="Enoyl-CoA_hydra/iso"/>
</dbReference>
<protein>
    <submittedName>
        <fullName evidence="5">Enoyl-CoA hydratase/isomerase family protein</fullName>
    </submittedName>
</protein>
<dbReference type="EMBL" id="CP041186">
    <property type="protein sequence ID" value="QDG50522.1"/>
    <property type="molecule type" value="Genomic_DNA"/>
</dbReference>
<dbReference type="Gene3D" id="3.90.226.10">
    <property type="entry name" value="2-enoyl-CoA Hydratase, Chain A, domain 1"/>
    <property type="match status" value="1"/>
</dbReference>
<dbReference type="RefSeq" id="WP_141197014.1">
    <property type="nucleotide sequence ID" value="NZ_CP041186.1"/>
</dbReference>
<dbReference type="Gene3D" id="1.10.12.10">
    <property type="entry name" value="Lyase 2-enoyl-coa Hydratase, Chain A, domain 2"/>
    <property type="match status" value="1"/>
</dbReference>
<name>A0A4Y6PQA8_PERCE</name>
<dbReference type="PROSITE" id="PS00166">
    <property type="entry name" value="ENOYL_COA_HYDRATASE"/>
    <property type="match status" value="1"/>
</dbReference>
<dbReference type="InterPro" id="IPR014748">
    <property type="entry name" value="Enoyl-CoA_hydra_C"/>
</dbReference>
<proteinExistence type="inferred from homology"/>
<dbReference type="GO" id="GO:0016829">
    <property type="term" value="F:lyase activity"/>
    <property type="evidence" value="ECO:0007669"/>
    <property type="project" value="UniProtKB-KW"/>
</dbReference>
<reference evidence="5 6" key="1">
    <citation type="submission" date="2019-06" db="EMBL/GenBank/DDBJ databases">
        <title>Persicimonas caeni gen. nov., sp. nov., a predatory bacterium isolated from solar saltern.</title>
        <authorList>
            <person name="Wang S."/>
        </authorList>
    </citation>
    <scope>NUCLEOTIDE SEQUENCE [LARGE SCALE GENOMIC DNA]</scope>
    <source>
        <strain evidence="5 6">YN101</strain>
    </source>
</reference>
<accession>A0A5B8Y5U9</accession>
<evidence type="ECO:0000256" key="4">
    <source>
        <dbReference type="SAM" id="MobiDB-lite"/>
    </source>
</evidence>
<evidence type="ECO:0000256" key="3">
    <source>
        <dbReference type="RuleBase" id="RU003707"/>
    </source>
</evidence>
<dbReference type="InterPro" id="IPR029045">
    <property type="entry name" value="ClpP/crotonase-like_dom_sf"/>
</dbReference>
<dbReference type="GO" id="GO:0006635">
    <property type="term" value="P:fatty acid beta-oxidation"/>
    <property type="evidence" value="ECO:0007669"/>
    <property type="project" value="TreeGrafter"/>
</dbReference>
<keyword evidence="2" id="KW-0456">Lyase</keyword>
<dbReference type="OrthoDB" id="5365311at2"/>
<dbReference type="CDD" id="cd06558">
    <property type="entry name" value="crotonase-like"/>
    <property type="match status" value="1"/>
</dbReference>
<evidence type="ECO:0000256" key="1">
    <source>
        <dbReference type="ARBA" id="ARBA00005254"/>
    </source>
</evidence>
<dbReference type="Proteomes" id="UP000315995">
    <property type="component" value="Chromosome"/>
</dbReference>